<dbReference type="EMBL" id="OU015567">
    <property type="protein sequence ID" value="CAG5109404.1"/>
    <property type="molecule type" value="Genomic_DNA"/>
</dbReference>
<organism evidence="1 2">
    <name type="scientific">Oikopleura dioica</name>
    <name type="common">Tunicate</name>
    <dbReference type="NCBI Taxonomy" id="34765"/>
    <lineage>
        <taxon>Eukaryota</taxon>
        <taxon>Metazoa</taxon>
        <taxon>Chordata</taxon>
        <taxon>Tunicata</taxon>
        <taxon>Appendicularia</taxon>
        <taxon>Copelata</taxon>
        <taxon>Oikopleuridae</taxon>
        <taxon>Oikopleura</taxon>
    </lineage>
</organism>
<dbReference type="Proteomes" id="UP001158576">
    <property type="component" value="Chromosome 2"/>
</dbReference>
<gene>
    <name evidence="1" type="ORF">OKIOD_LOCUS12714</name>
</gene>
<protein>
    <submittedName>
        <fullName evidence="1">Oidioi.mRNA.OKI2018_I69.chr2.g3949.t1.cds</fullName>
    </submittedName>
</protein>
<sequence>MHVKNGLRQINLKFHFHSSYDETINGLRIRSPKKGGGSTCYLYITNSNGSSKFRAIAENISQKTGNVTNKTDEIYSSGGSEQCVSTPFVGPAGFIRWNIQLFARLDSSISSLEAELKEARTFNKVYFCNSDSLKGLGFYYGKDDNDTRAKLTHNTTDSNGKTFKNVKFCHSTIAEKVKNGLRQINLKFHFNESYDRTCNGLRIRCPKMQIPQLIIFT</sequence>
<keyword evidence="2" id="KW-1185">Reference proteome</keyword>
<proteinExistence type="predicted"/>
<reference evidence="1 2" key="1">
    <citation type="submission" date="2021-04" db="EMBL/GenBank/DDBJ databases">
        <authorList>
            <person name="Bliznina A."/>
        </authorList>
    </citation>
    <scope>NUCLEOTIDE SEQUENCE [LARGE SCALE GENOMIC DNA]</scope>
</reference>
<accession>A0ABN7T1A3</accession>
<evidence type="ECO:0000313" key="1">
    <source>
        <dbReference type="EMBL" id="CAG5109404.1"/>
    </source>
</evidence>
<evidence type="ECO:0000313" key="2">
    <source>
        <dbReference type="Proteomes" id="UP001158576"/>
    </source>
</evidence>
<name>A0ABN7T1A3_OIKDI</name>